<dbReference type="Gene3D" id="3.10.310.70">
    <property type="match status" value="1"/>
</dbReference>
<dbReference type="Proteomes" id="UP000677016">
    <property type="component" value="Unassembled WGS sequence"/>
</dbReference>
<name>A0A941D898_9MICO</name>
<comment type="caution">
    <text evidence="2">The sequence shown here is derived from an EMBL/GenBank/DDBJ whole genome shotgun (WGS) entry which is preliminary data.</text>
</comment>
<evidence type="ECO:0000313" key="3">
    <source>
        <dbReference type="Proteomes" id="UP000677016"/>
    </source>
</evidence>
<reference evidence="2" key="1">
    <citation type="submission" date="2021-04" db="EMBL/GenBank/DDBJ databases">
        <title>Phycicoccus avicenniae sp. nov., a novel endophytic actinomycetes isolated from branch of Avicennia mariana.</title>
        <authorList>
            <person name="Tuo L."/>
        </authorList>
    </citation>
    <scope>NUCLEOTIDE SEQUENCE</scope>
    <source>
        <strain evidence="2">BSK3Z-2</strain>
    </source>
</reference>
<dbReference type="RefSeq" id="WP_211601470.1">
    <property type="nucleotide sequence ID" value="NZ_JAGSNF010000003.1"/>
</dbReference>
<organism evidence="2 3">
    <name type="scientific">Phycicoccus avicenniae</name>
    <dbReference type="NCBI Taxonomy" id="2828860"/>
    <lineage>
        <taxon>Bacteria</taxon>
        <taxon>Bacillati</taxon>
        <taxon>Actinomycetota</taxon>
        <taxon>Actinomycetes</taxon>
        <taxon>Micrococcales</taxon>
        <taxon>Intrasporangiaceae</taxon>
        <taxon>Phycicoccus</taxon>
    </lineage>
</organism>
<dbReference type="Gene3D" id="2.30.40.10">
    <property type="entry name" value="Urease, subunit C, domain 1"/>
    <property type="match status" value="1"/>
</dbReference>
<gene>
    <name evidence="2" type="ORF">KC207_03315</name>
</gene>
<feature type="domain" description="Amidohydrolase 3" evidence="1">
    <location>
        <begin position="49"/>
        <end position="481"/>
    </location>
</feature>
<proteinExistence type="predicted"/>
<protein>
    <submittedName>
        <fullName evidence="2">Amidohydrolase family protein</fullName>
    </submittedName>
</protein>
<dbReference type="EMBL" id="JAGSNF010000003">
    <property type="protein sequence ID" value="MBR7742322.1"/>
    <property type="molecule type" value="Genomic_DNA"/>
</dbReference>
<dbReference type="InterPro" id="IPR011059">
    <property type="entry name" value="Metal-dep_hydrolase_composite"/>
</dbReference>
<dbReference type="GO" id="GO:0016810">
    <property type="term" value="F:hydrolase activity, acting on carbon-nitrogen (but not peptide) bonds"/>
    <property type="evidence" value="ECO:0007669"/>
    <property type="project" value="InterPro"/>
</dbReference>
<dbReference type="SUPFAM" id="SSF51338">
    <property type="entry name" value="Composite domain of metallo-dependent hydrolases"/>
    <property type="match status" value="1"/>
</dbReference>
<dbReference type="Pfam" id="PF07969">
    <property type="entry name" value="Amidohydro_3"/>
    <property type="match status" value="1"/>
</dbReference>
<evidence type="ECO:0000259" key="1">
    <source>
        <dbReference type="Pfam" id="PF07969"/>
    </source>
</evidence>
<dbReference type="PANTHER" id="PTHR22642">
    <property type="entry name" value="IMIDAZOLONEPROPIONASE"/>
    <property type="match status" value="1"/>
</dbReference>
<accession>A0A941D898</accession>
<dbReference type="PANTHER" id="PTHR22642:SF2">
    <property type="entry name" value="PROTEIN LONG AFTER FAR-RED 3"/>
    <property type="match status" value="1"/>
</dbReference>
<sequence>MPTTLYRHGRVWTPDHPAATALVVGDDGRVVWLGDEARSSGHADAVDAVVDLDGALVVPGFVDAHAHVSHTGLGVRGVDLAGTRTVTEALDLVAAAARRDPSRPVFAHGWQEQDWTRERTMTAAELDRASSGGVVYASRIDGHSAVVSSALVALCGADSLDGWSESGFVVRDAKNAARAAYDASRPSGERRADVEVALRAAAAQGIVAVHECGGPLLTSAEDFADVVDLGRRADLPATVGYWAEAVTDPEQARALVTLHGARGLGGDLNIDGSIGSHTALLRDGYADRPDCHGTAYRDVASVRDHVAACAVAGVQSGFHVIGDAGMDLVLEGYVRAAELVGEDVVRASRPRLEHAEMVDAAGTATMARLGIGASVQPAFDWYWGGREGMYAERMGADRGAHTNLLADLIAAGVRVGLGSDSPVTPFSPWVAVRAAVEHREPSQRISAEAALEAHTVGGWSLAGERGGVLSVGAVASFSAWDVPERGPGGLPVLGGGAPLPDCRLTVRSGVVLHARTA</sequence>
<dbReference type="InterPro" id="IPR032466">
    <property type="entry name" value="Metal_Hydrolase"/>
</dbReference>
<dbReference type="Gene3D" id="3.20.20.140">
    <property type="entry name" value="Metal-dependent hydrolases"/>
    <property type="match status" value="1"/>
</dbReference>
<dbReference type="AlphaFoldDB" id="A0A941D898"/>
<dbReference type="SUPFAM" id="SSF51556">
    <property type="entry name" value="Metallo-dependent hydrolases"/>
    <property type="match status" value="1"/>
</dbReference>
<evidence type="ECO:0000313" key="2">
    <source>
        <dbReference type="EMBL" id="MBR7742322.1"/>
    </source>
</evidence>
<keyword evidence="3" id="KW-1185">Reference proteome</keyword>
<dbReference type="InterPro" id="IPR013108">
    <property type="entry name" value="Amidohydro_3"/>
</dbReference>